<evidence type="ECO:0000256" key="2">
    <source>
        <dbReference type="ARBA" id="ARBA00006495"/>
    </source>
</evidence>
<dbReference type="InterPro" id="IPR036554">
    <property type="entry name" value="GHMP_kinase_C_sf"/>
</dbReference>
<proteinExistence type="inferred from homology"/>
<evidence type="ECO:0000256" key="1">
    <source>
        <dbReference type="ARBA" id="ARBA00004496"/>
    </source>
</evidence>
<protein>
    <recommendedName>
        <fullName evidence="3">mevalonate kinase</fullName>
        <ecNumber evidence="3">2.7.1.36</ecNumber>
    </recommendedName>
</protein>
<dbReference type="InterPro" id="IPR014721">
    <property type="entry name" value="Ribsml_uS5_D2-typ_fold_subgr"/>
</dbReference>
<dbReference type="Gene3D" id="3.30.230.10">
    <property type="match status" value="1"/>
</dbReference>
<dbReference type="PRINTS" id="PR00959">
    <property type="entry name" value="MEVGALKINASE"/>
</dbReference>
<keyword evidence="6" id="KW-0808">Transferase</keyword>
<comment type="caution">
    <text evidence="14">The sequence shown here is derived from an EMBL/GenBank/DDBJ whole genome shotgun (WGS) entry which is preliminary data.</text>
</comment>
<keyword evidence="11" id="KW-0443">Lipid metabolism</keyword>
<evidence type="ECO:0000256" key="9">
    <source>
        <dbReference type="ARBA" id="ARBA00022840"/>
    </source>
</evidence>
<evidence type="ECO:0000256" key="8">
    <source>
        <dbReference type="ARBA" id="ARBA00022777"/>
    </source>
</evidence>
<name>G9ZBR4_9GAMM</name>
<dbReference type="Pfam" id="PF00288">
    <property type="entry name" value="GHMP_kinases_N"/>
    <property type="match status" value="1"/>
</dbReference>
<comment type="subcellular location">
    <subcellularLocation>
        <location evidence="1">Cytoplasm</location>
    </subcellularLocation>
</comment>
<keyword evidence="4" id="KW-0963">Cytoplasm</keyword>
<evidence type="ECO:0000256" key="6">
    <source>
        <dbReference type="ARBA" id="ARBA00022679"/>
    </source>
</evidence>
<evidence type="ECO:0000256" key="11">
    <source>
        <dbReference type="ARBA" id="ARBA00023098"/>
    </source>
</evidence>
<keyword evidence="8 14" id="KW-0418">Kinase</keyword>
<dbReference type="EC" id="2.7.1.36" evidence="3"/>
<dbReference type="AlphaFoldDB" id="G9ZBR4"/>
<dbReference type="GO" id="GO:0005524">
    <property type="term" value="F:ATP binding"/>
    <property type="evidence" value="ECO:0007669"/>
    <property type="project" value="UniProtKB-KW"/>
</dbReference>
<sequence length="372" mass="39388">MTMNDYDDTLTRARAPGKIILSGEHAVVYGAPAIVCAITRYTTIGFAPIHRSRTIRTALAGISAGKHYHTAALHRLKDELDRRFEQYDRGERAVQNILRRPDDLVIYSLATLLRHLPLPGFSAGSRLPVPGRLSSHSELPLGAGMGSSAAAIAATLVLYEHLLGRPMSNQQRFERVRFCERLQHGKGSAIDATATVYGGLHILRDGTPAPLAANLGSGWYWILSGIPIVSTGECVAHVRQQHGNDTALWQCFANTTSALQEALATGADPRPALRENHRLLQHIGTVPAPAAALIAAIETAGGAAKISGAGAHRGAGGGIILAYHPDPQAIPALLAAQPPLTWDALHIAPRGAHILPNDDTVTAPAPLAAVPS</sequence>
<evidence type="ECO:0000313" key="15">
    <source>
        <dbReference type="Proteomes" id="UP000004750"/>
    </source>
</evidence>
<dbReference type="EMBL" id="AGCM01000012">
    <property type="protein sequence ID" value="EHM56008.1"/>
    <property type="molecule type" value="Genomic_DNA"/>
</dbReference>
<evidence type="ECO:0000256" key="3">
    <source>
        <dbReference type="ARBA" id="ARBA00012103"/>
    </source>
</evidence>
<evidence type="ECO:0000256" key="10">
    <source>
        <dbReference type="ARBA" id="ARBA00022842"/>
    </source>
</evidence>
<dbReference type="InterPro" id="IPR006204">
    <property type="entry name" value="GHMP_kinase_N_dom"/>
</dbReference>
<dbReference type="PANTHER" id="PTHR43290:SF2">
    <property type="entry name" value="MEVALONATE KINASE"/>
    <property type="match status" value="1"/>
</dbReference>
<comment type="similarity">
    <text evidence="2">Belongs to the GHMP kinase family. Mevalonate kinase subfamily.</text>
</comment>
<keyword evidence="10" id="KW-0460">Magnesium</keyword>
<keyword evidence="7" id="KW-0547">Nucleotide-binding</keyword>
<feature type="domain" description="GHMP kinase N-terminal" evidence="13">
    <location>
        <begin position="131"/>
        <end position="199"/>
    </location>
</feature>
<dbReference type="Gene3D" id="3.30.70.890">
    <property type="entry name" value="GHMP kinase, C-terminal domain"/>
    <property type="match status" value="1"/>
</dbReference>
<dbReference type="PROSITE" id="PS00627">
    <property type="entry name" value="GHMP_KINASES_ATP"/>
    <property type="match status" value="1"/>
</dbReference>
<dbReference type="HOGENOM" id="CLU_017814_0_0_6"/>
<evidence type="ECO:0000313" key="14">
    <source>
        <dbReference type="EMBL" id="EHM56008.1"/>
    </source>
</evidence>
<organism evidence="14 15">
    <name type="scientific">Cardiobacterium valvarum F0432</name>
    <dbReference type="NCBI Taxonomy" id="797473"/>
    <lineage>
        <taxon>Bacteria</taxon>
        <taxon>Pseudomonadati</taxon>
        <taxon>Pseudomonadota</taxon>
        <taxon>Gammaproteobacteria</taxon>
        <taxon>Cardiobacteriales</taxon>
        <taxon>Cardiobacteriaceae</taxon>
        <taxon>Cardiobacterium</taxon>
    </lineage>
</organism>
<evidence type="ECO:0000256" key="7">
    <source>
        <dbReference type="ARBA" id="ARBA00022741"/>
    </source>
</evidence>
<dbReference type="GO" id="GO:0004496">
    <property type="term" value="F:mevalonate kinase activity"/>
    <property type="evidence" value="ECO:0007669"/>
    <property type="project" value="UniProtKB-EC"/>
</dbReference>
<dbReference type="Proteomes" id="UP000004750">
    <property type="component" value="Unassembled WGS sequence"/>
</dbReference>
<dbReference type="SUPFAM" id="SSF55060">
    <property type="entry name" value="GHMP Kinase, C-terminal domain"/>
    <property type="match status" value="1"/>
</dbReference>
<dbReference type="STRING" id="797473.HMPREF9080_00191"/>
<evidence type="ECO:0000256" key="4">
    <source>
        <dbReference type="ARBA" id="ARBA00022490"/>
    </source>
</evidence>
<evidence type="ECO:0000259" key="13">
    <source>
        <dbReference type="Pfam" id="PF00288"/>
    </source>
</evidence>
<keyword evidence="9" id="KW-0067">ATP-binding</keyword>
<dbReference type="InterPro" id="IPR020568">
    <property type="entry name" value="Ribosomal_Su5_D2-typ_SF"/>
</dbReference>
<evidence type="ECO:0000256" key="12">
    <source>
        <dbReference type="ARBA" id="ARBA00029438"/>
    </source>
</evidence>
<gene>
    <name evidence="14" type="ORF">HMPREF9080_00191</name>
</gene>
<dbReference type="UniPathway" id="UPA00057">
    <property type="reaction ID" value="UER00098"/>
</dbReference>
<evidence type="ECO:0000256" key="5">
    <source>
        <dbReference type="ARBA" id="ARBA00022516"/>
    </source>
</evidence>
<dbReference type="GO" id="GO:0005829">
    <property type="term" value="C:cytosol"/>
    <property type="evidence" value="ECO:0007669"/>
    <property type="project" value="TreeGrafter"/>
</dbReference>
<dbReference type="InterPro" id="IPR006203">
    <property type="entry name" value="GHMP_knse_ATP-bd_CS"/>
</dbReference>
<accession>G9ZBR4</accession>
<dbReference type="SUPFAM" id="SSF54211">
    <property type="entry name" value="Ribosomal protein S5 domain 2-like"/>
    <property type="match status" value="1"/>
</dbReference>
<dbReference type="PANTHER" id="PTHR43290">
    <property type="entry name" value="MEVALONATE KINASE"/>
    <property type="match status" value="1"/>
</dbReference>
<dbReference type="GO" id="GO:0019287">
    <property type="term" value="P:isopentenyl diphosphate biosynthetic process, mevalonate pathway"/>
    <property type="evidence" value="ECO:0007669"/>
    <property type="project" value="UniProtKB-UniPathway"/>
</dbReference>
<keyword evidence="5" id="KW-0444">Lipid biosynthesis</keyword>
<comment type="pathway">
    <text evidence="12">Isoprenoid biosynthesis; isopentenyl diphosphate biosynthesis via mevalonate pathway; isopentenyl diphosphate from (R)-mevalonate: step 1/3.</text>
</comment>
<dbReference type="InterPro" id="IPR006205">
    <property type="entry name" value="Mev_gal_kin"/>
</dbReference>
<dbReference type="PATRIC" id="fig|797473.3.peg.162"/>
<reference evidence="14 15" key="1">
    <citation type="submission" date="2011-08" db="EMBL/GenBank/DDBJ databases">
        <authorList>
            <person name="Weinstock G."/>
            <person name="Sodergren E."/>
            <person name="Clifton S."/>
            <person name="Fulton L."/>
            <person name="Fulton B."/>
            <person name="Courtney L."/>
            <person name="Fronick C."/>
            <person name="Harrison M."/>
            <person name="Strong C."/>
            <person name="Farmer C."/>
            <person name="Delahaunty K."/>
            <person name="Markovic C."/>
            <person name="Hall O."/>
            <person name="Minx P."/>
            <person name="Tomlinson C."/>
            <person name="Mitreva M."/>
            <person name="Hou S."/>
            <person name="Chen J."/>
            <person name="Wollam A."/>
            <person name="Pepin K.H."/>
            <person name="Johnson M."/>
            <person name="Bhonagiri V."/>
            <person name="Zhang X."/>
            <person name="Suruliraj S."/>
            <person name="Warren W."/>
            <person name="Chinwalla A."/>
            <person name="Mardis E.R."/>
            <person name="Wilson R.K."/>
        </authorList>
    </citation>
    <scope>NUCLEOTIDE SEQUENCE [LARGE SCALE GENOMIC DNA]</scope>
    <source>
        <strain evidence="14 15">F0432</strain>
    </source>
</reference>